<dbReference type="Gene3D" id="3.30.40.250">
    <property type="match status" value="1"/>
</dbReference>
<dbReference type="PANTHER" id="PTHR37809:SF1">
    <property type="entry name" value="RIBOSOMAL PROTEIN S12 METHYLTHIOTRANSFERASE ACCESSORY FACTOR YCAO"/>
    <property type="match status" value="1"/>
</dbReference>
<dbReference type="PROSITE" id="PS51664">
    <property type="entry name" value="YCAO"/>
    <property type="match status" value="1"/>
</dbReference>
<keyword evidence="4" id="KW-1185">Reference proteome</keyword>
<evidence type="ECO:0000313" key="4">
    <source>
        <dbReference type="Proteomes" id="UP000238164"/>
    </source>
</evidence>
<proteinExistence type="predicted"/>
<dbReference type="AlphaFoldDB" id="A0A2N9JDS9"/>
<dbReference type="InterPro" id="IPR027624">
    <property type="entry name" value="TOMM_cyclo_SagD"/>
</dbReference>
<name>A0A2N9JDS9_9ACTN</name>
<dbReference type="GO" id="GO:0008641">
    <property type="term" value="F:ubiquitin-like modifier activating enzyme activity"/>
    <property type="evidence" value="ECO:0007669"/>
    <property type="project" value="InterPro"/>
</dbReference>
<dbReference type="Proteomes" id="UP000238164">
    <property type="component" value="Chromosome 1"/>
</dbReference>
<dbReference type="NCBIfam" id="TIGR03882">
    <property type="entry name" value="cyclo_dehyd_2"/>
    <property type="match status" value="1"/>
</dbReference>
<accession>A0A2N9JDS9</accession>
<reference evidence="3 4" key="1">
    <citation type="submission" date="2018-02" db="EMBL/GenBank/DDBJ databases">
        <authorList>
            <person name="Cohen D.B."/>
            <person name="Kent A.D."/>
        </authorList>
    </citation>
    <scope>NUCLEOTIDE SEQUENCE [LARGE SCALE GENOMIC DNA]</scope>
    <source>
        <strain evidence="3">1</strain>
    </source>
</reference>
<dbReference type="Gene3D" id="3.30.160.660">
    <property type="match status" value="1"/>
</dbReference>
<dbReference type="InterPro" id="IPR003776">
    <property type="entry name" value="YcaO-like_dom"/>
</dbReference>
<sequence length="746" mass="79751">MAAAGLEMFADGDAVILASPAGMLRLDGGVALAVRQRILPAVENVVDRDDLVRGLDDLPVGEVNRLVDRLVEAGMLVESDGSADWLGLLSTDAETRRALAARLEAVRLLVLGDLQGTGGLVALLRTAGIGAVDVVEPGGMARDELPDLIAGRDLVVCAVDAGWTALRTWVNRACLKAHVPAVYVALEGAFAYVGPLVLPGEGPCYLCWRMRALACADDFELAMAREEALDARRAPLRRPLLPGLAATVDGLVAREVLALTTSALQPELAGHVVVLDQVKGTRQAHPVVPRPDCPACRKKAPPPASGPTLAAEPQTTDFDAIEARVVSEVCGLIRYLDPVPKPVQEPGQPVIVRAQLANVLYGQGEDAFVTCSGKGLDLTTARNTAIGEALERYASLAWTPPRRITTTRAALPGPSLDPHELVLFAAEDAERLHFARYHDDLALDWVPARSLVSDREVWVPHQAATLHGSQWPRHDLLFAPTSSGFAAGPNVAFAAEQALLEVIERDAFLIAWAHRLATEPMDARTVPDPDCAAMAELYARRGVLIDVHLLPTDSTAFVAMAVGWSDADPAVVVGLGADQNPVRAARSAVLEVGQVRPALRSRLLDPAVLARRAELVGDTAQVHELDDHDLLYSHAATARRGLAHLRTGPSATWRSPAPRGHGLPDLVDSLARVAGDVLIVDVTPDDVADLGVRVVRGIVPGFQPIHFGADQARLGHQRLFTAPHRWGWRDRVATRTDLNPDPHPLA</sequence>
<dbReference type="Pfam" id="PF00899">
    <property type="entry name" value="ThiF"/>
    <property type="match status" value="1"/>
</dbReference>
<organism evidence="3 4">
    <name type="scientific">Micropruina glycogenica</name>
    <dbReference type="NCBI Taxonomy" id="75385"/>
    <lineage>
        <taxon>Bacteria</taxon>
        <taxon>Bacillati</taxon>
        <taxon>Actinomycetota</taxon>
        <taxon>Actinomycetes</taxon>
        <taxon>Propionibacteriales</taxon>
        <taxon>Nocardioidaceae</taxon>
        <taxon>Micropruina</taxon>
    </lineage>
</organism>
<dbReference type="NCBIfam" id="TIGR00702">
    <property type="entry name" value="YcaO-type kinase domain"/>
    <property type="match status" value="1"/>
</dbReference>
<dbReference type="SUPFAM" id="SSF69572">
    <property type="entry name" value="Activating enzymes of the ubiquitin-like proteins"/>
    <property type="match status" value="1"/>
</dbReference>
<dbReference type="InterPro" id="IPR035985">
    <property type="entry name" value="Ubiquitin-activating_enz"/>
</dbReference>
<dbReference type="EMBL" id="LT985188">
    <property type="protein sequence ID" value="SPD86267.1"/>
    <property type="molecule type" value="Genomic_DNA"/>
</dbReference>
<gene>
    <name evidence="3" type="ORF">MPLG2_1231</name>
</gene>
<dbReference type="KEGG" id="mgg:MPLG2_1231"/>
<dbReference type="InterPro" id="IPR000594">
    <property type="entry name" value="ThiF_NAD_FAD-bd"/>
</dbReference>
<dbReference type="Pfam" id="PF02624">
    <property type="entry name" value="YcaO"/>
    <property type="match status" value="1"/>
</dbReference>
<feature type="domain" description="YcaO" evidence="2">
    <location>
        <begin position="373"/>
        <end position="746"/>
    </location>
</feature>
<evidence type="ECO:0000256" key="1">
    <source>
        <dbReference type="SAM" id="MobiDB-lite"/>
    </source>
</evidence>
<dbReference type="NCBIfam" id="TIGR03604">
    <property type="entry name" value="TOMM_cyclo_SagD"/>
    <property type="match status" value="1"/>
</dbReference>
<dbReference type="InterPro" id="IPR022291">
    <property type="entry name" value="Bacteriocin_synth_cyclodeHase"/>
</dbReference>
<protein>
    <recommendedName>
        <fullName evidence="2">YcaO domain-containing protein</fullName>
    </recommendedName>
</protein>
<dbReference type="Gene3D" id="3.30.1330.230">
    <property type="match status" value="1"/>
</dbReference>
<feature type="region of interest" description="Disordered" evidence="1">
    <location>
        <begin position="285"/>
        <end position="311"/>
    </location>
</feature>
<dbReference type="PANTHER" id="PTHR37809">
    <property type="entry name" value="RIBOSOMAL PROTEIN S12 METHYLTHIOTRANSFERASE ACCESSORY FACTOR YCAO"/>
    <property type="match status" value="1"/>
</dbReference>
<evidence type="ECO:0000313" key="3">
    <source>
        <dbReference type="EMBL" id="SPD86267.1"/>
    </source>
</evidence>
<dbReference type="Gene3D" id="3.40.50.720">
    <property type="entry name" value="NAD(P)-binding Rossmann-like Domain"/>
    <property type="match status" value="1"/>
</dbReference>
<evidence type="ECO:0000259" key="2">
    <source>
        <dbReference type="PROSITE" id="PS51664"/>
    </source>
</evidence>